<accession>A0A220TZS9</accession>
<proteinExistence type="predicted"/>
<gene>
    <name evidence="1" type="ORF">CFK37_03750</name>
</gene>
<dbReference type="RefSeq" id="WP_089060625.1">
    <property type="nucleotide sequence ID" value="NZ_CP022315.1"/>
</dbReference>
<evidence type="ECO:0000313" key="1">
    <source>
        <dbReference type="EMBL" id="ASK61348.1"/>
    </source>
</evidence>
<evidence type="ECO:0000313" key="2">
    <source>
        <dbReference type="Proteomes" id="UP000198312"/>
    </source>
</evidence>
<protein>
    <submittedName>
        <fullName evidence="1">DNA polymerase III subunit gamma/tau</fullName>
    </submittedName>
</protein>
<dbReference type="OrthoDB" id="2908473at2"/>
<sequence>MFSVQTAYYDLIGMTSLINLKDNKKYSAVPVYPLVRDLCLIIYQINKEILDNSIELDPNIKKIRHRVKLYQKKNNFKVYESIINDHIHQFGKDIDNLGFYLDGEQLVGSTIYTTYIFQDTQLFAKNPKETGRNAYIFMEKVGETVAVIVEKLIEKSNYALSPLEIPAFVYNDDKAYTEKDILNKNFFVNDQNKNVLLTRLVISLQEASTCIWLYNGVPRANNFQVDNYILLRLLSIKADEVMDNLKNMQTFLTDTFMQVDKVLDFKVSCLINEFDKELCDECKILRNMIHYNAQDTNFIDYVEGKLSNESNYINNFTTKLVKHYMEPLSELISDYLKINEKRSMNDLEKIARRLLSIIKRDKFKELSK</sequence>
<dbReference type="AlphaFoldDB" id="A0A220TZS9"/>
<dbReference type="KEGG" id="vil:CFK37_03750"/>
<reference evidence="1 2" key="1">
    <citation type="submission" date="2017-07" db="EMBL/GenBank/DDBJ databases">
        <title>Virgibacillus sp. LM2416.</title>
        <authorList>
            <person name="Tak E.J."/>
            <person name="Bae J.-W."/>
        </authorList>
    </citation>
    <scope>NUCLEOTIDE SEQUENCE [LARGE SCALE GENOMIC DNA]</scope>
    <source>
        <strain evidence="1 2">LM2416</strain>
    </source>
</reference>
<name>A0A220TZS9_9BACI</name>
<dbReference type="Proteomes" id="UP000198312">
    <property type="component" value="Chromosome"/>
</dbReference>
<keyword evidence="2" id="KW-1185">Reference proteome</keyword>
<dbReference type="EMBL" id="CP022315">
    <property type="protein sequence ID" value="ASK61348.1"/>
    <property type="molecule type" value="Genomic_DNA"/>
</dbReference>
<organism evidence="1 2">
    <name type="scientific">Virgibacillus phasianinus</name>
    <dbReference type="NCBI Taxonomy" id="2017483"/>
    <lineage>
        <taxon>Bacteria</taxon>
        <taxon>Bacillati</taxon>
        <taxon>Bacillota</taxon>
        <taxon>Bacilli</taxon>
        <taxon>Bacillales</taxon>
        <taxon>Bacillaceae</taxon>
        <taxon>Virgibacillus</taxon>
    </lineage>
</organism>